<evidence type="ECO:0000313" key="8">
    <source>
        <dbReference type="EMBL" id="MCC2241380.1"/>
    </source>
</evidence>
<dbReference type="GO" id="GO:0006508">
    <property type="term" value="P:proteolysis"/>
    <property type="evidence" value="ECO:0007669"/>
    <property type="project" value="UniProtKB-KW"/>
</dbReference>
<dbReference type="Proteomes" id="UP001198893">
    <property type="component" value="Unassembled WGS sequence"/>
</dbReference>
<comment type="caution">
    <text evidence="8">The sequence shown here is derived from an EMBL/GenBank/DDBJ whole genome shotgun (WGS) entry which is preliminary data.</text>
</comment>
<feature type="transmembrane region" description="Helical" evidence="6">
    <location>
        <begin position="381"/>
        <end position="400"/>
    </location>
</feature>
<feature type="compositionally biased region" description="Basic and acidic residues" evidence="5">
    <location>
        <begin position="75"/>
        <end position="86"/>
    </location>
</feature>
<evidence type="ECO:0000256" key="3">
    <source>
        <dbReference type="ARBA" id="ARBA00022801"/>
    </source>
</evidence>
<dbReference type="InterPro" id="IPR051202">
    <property type="entry name" value="Peptidase_C40"/>
</dbReference>
<keyword evidence="6" id="KW-0812">Transmembrane</keyword>
<dbReference type="PROSITE" id="PS51935">
    <property type="entry name" value="NLPC_P60"/>
    <property type="match status" value="1"/>
</dbReference>
<keyword evidence="6" id="KW-0472">Membrane</keyword>
<dbReference type="Gene3D" id="3.90.1720.10">
    <property type="entry name" value="endopeptidase domain like (from Nostoc punctiforme)"/>
    <property type="match status" value="1"/>
</dbReference>
<dbReference type="InterPro" id="IPR000064">
    <property type="entry name" value="NLP_P60_dom"/>
</dbReference>
<evidence type="ECO:0000256" key="5">
    <source>
        <dbReference type="SAM" id="MobiDB-lite"/>
    </source>
</evidence>
<name>A0AAW4WGT7_9FIRM</name>
<protein>
    <submittedName>
        <fullName evidence="8">Peptidoglycan DD-metalloendopeptidase family protein</fullName>
    </submittedName>
</protein>
<dbReference type="GO" id="GO:0008234">
    <property type="term" value="F:cysteine-type peptidase activity"/>
    <property type="evidence" value="ECO:0007669"/>
    <property type="project" value="UniProtKB-KW"/>
</dbReference>
<evidence type="ECO:0000256" key="6">
    <source>
        <dbReference type="SAM" id="Phobius"/>
    </source>
</evidence>
<feature type="compositionally biased region" description="Basic and acidic residues" evidence="5">
    <location>
        <begin position="133"/>
        <end position="150"/>
    </location>
</feature>
<feature type="compositionally biased region" description="Basic and acidic residues" evidence="5">
    <location>
        <begin position="13"/>
        <end position="36"/>
    </location>
</feature>
<dbReference type="PANTHER" id="PTHR47053:SF1">
    <property type="entry name" value="MUREIN DD-ENDOPEPTIDASE MEPH-RELATED"/>
    <property type="match status" value="1"/>
</dbReference>
<dbReference type="InterPro" id="IPR038765">
    <property type="entry name" value="Papain-like_cys_pep_sf"/>
</dbReference>
<comment type="similarity">
    <text evidence="1">Belongs to the peptidase C40 family.</text>
</comment>
<feature type="compositionally biased region" description="Polar residues" evidence="5">
    <location>
        <begin position="37"/>
        <end position="47"/>
    </location>
</feature>
<evidence type="ECO:0000259" key="7">
    <source>
        <dbReference type="PROSITE" id="PS51935"/>
    </source>
</evidence>
<dbReference type="Pfam" id="PF01551">
    <property type="entry name" value="Peptidase_M23"/>
    <property type="match status" value="1"/>
</dbReference>
<gene>
    <name evidence="8" type="ORF">LKD47_03540</name>
</gene>
<organism evidence="8 9">
    <name type="scientific">Roseburia amylophila</name>
    <dbReference type="NCBI Taxonomy" id="2981794"/>
    <lineage>
        <taxon>Bacteria</taxon>
        <taxon>Bacillati</taxon>
        <taxon>Bacillota</taxon>
        <taxon>Clostridia</taxon>
        <taxon>Lachnospirales</taxon>
        <taxon>Lachnospiraceae</taxon>
        <taxon>Roseburia</taxon>
    </lineage>
</organism>
<sequence length="866" mass="97351">MAEKRQKKQAAKAFEKETFSKDKEVTGATHTEHRQDNTFSAENQYSASEKPVSNLPRDANHGSHRRNATSGHSVQKSEAEAEKAFLKENSFMQDEQADFETASDSTIETKVHVRDTYQRSEEKGKYHKRRVQREHAHRERAKSENAKSDYGDFQTKDATFSQGQADEFTDQKVQKAFDKSEKNRRKLQKAKDKMPTKRQYEMKRVFDKQTGKAKYVVVPVDVEKPFKPDGLGKAAVHKLKTENMYFVHRKIAETEKDNSAVEGAHKTEQRAEDVYHYMKYHRKSKAQRKLDRLERLQKKQVTADMKLEYEKFISENPHLKGNSPKKQLQRQLQKQRIKREYAKARRAGAEAKTAKEAFTKTANAATGIAKKLQEIATKNKTLIITIGIFALLLIMIMSALSSCGSMFTGTVTTTMASTYLSLPAEIDAADLSFTEKEMELQNKIDRIETDYPGYDEYDYNLGEIGHDPYTLISYLSAVHTEFTAAGIESEIQELFDTMYSLTTEEVEETRTRTVTKTGTRTVTNADGSTSTEEYEYEEEEEYTVTILRVTLAVTPLESIVAGRMDSEQTEIFGAYTETKGGLQVFASPVDYYWYYYISSYYGYRKNPNTGAEELHRGVDIAVPTGTMVHAAHDGTVTEAAYDSYYGNYVVITDSKGYTTKYAHMDSLNVSTGQSVKKGDNIGKSGNTGSSTGSHLHIECLYNGEYYNPLFYFEAGEQTIYGETLGGTGGGTGNVIPPESYDDATVQTLMREANRYLGMPYTFGGTAPASFDCSGFVCWVFTNSGVHNLPRTTAQGIYDQCTPVSAADAKAGDIIFFTGTYNAGRPVTHVGIYCGNGMMVHCGDPIQYTSINTSYWQSHFYGFGRLN</sequence>
<feature type="domain" description="NlpC/P60" evidence="7">
    <location>
        <begin position="742"/>
        <end position="866"/>
    </location>
</feature>
<accession>A0AAW4WGT7</accession>
<feature type="compositionally biased region" description="Basic and acidic residues" evidence="5">
    <location>
        <begin position="189"/>
        <end position="198"/>
    </location>
</feature>
<feature type="region of interest" description="Disordered" evidence="5">
    <location>
        <begin position="1"/>
        <end position="154"/>
    </location>
</feature>
<dbReference type="AlphaFoldDB" id="A0AAW4WGT7"/>
<evidence type="ECO:0000313" key="9">
    <source>
        <dbReference type="Proteomes" id="UP001198893"/>
    </source>
</evidence>
<dbReference type="CDD" id="cd12797">
    <property type="entry name" value="M23_peptidase"/>
    <property type="match status" value="1"/>
</dbReference>
<reference evidence="8" key="1">
    <citation type="submission" date="2021-10" db="EMBL/GenBank/DDBJ databases">
        <title>Anaerobic single-cell dispensing facilitates the cultivation of human gut bacteria.</title>
        <authorList>
            <person name="Afrizal A."/>
        </authorList>
    </citation>
    <scope>NUCLEOTIDE SEQUENCE</scope>
    <source>
        <strain evidence="8">CLA-AA-H204</strain>
    </source>
</reference>
<keyword evidence="3" id="KW-0378">Hydrolase</keyword>
<evidence type="ECO:0000256" key="1">
    <source>
        <dbReference type="ARBA" id="ARBA00007074"/>
    </source>
</evidence>
<dbReference type="SUPFAM" id="SSF51261">
    <property type="entry name" value="Duplicated hybrid motif"/>
    <property type="match status" value="1"/>
</dbReference>
<dbReference type="InterPro" id="IPR011055">
    <property type="entry name" value="Dup_hybrid_motif"/>
</dbReference>
<keyword evidence="2" id="KW-0645">Protease</keyword>
<dbReference type="RefSeq" id="WP_227709697.1">
    <property type="nucleotide sequence ID" value="NZ_JAJEQW010000002.1"/>
</dbReference>
<feature type="region of interest" description="Disordered" evidence="5">
    <location>
        <begin position="177"/>
        <end position="198"/>
    </location>
</feature>
<dbReference type="PANTHER" id="PTHR47053">
    <property type="entry name" value="MUREIN DD-ENDOPEPTIDASE MEPH-RELATED"/>
    <property type="match status" value="1"/>
</dbReference>
<proteinExistence type="inferred from homology"/>
<dbReference type="Gene3D" id="2.70.70.10">
    <property type="entry name" value="Glucose Permease (Domain IIA)"/>
    <property type="match status" value="1"/>
</dbReference>
<dbReference type="Pfam" id="PF00877">
    <property type="entry name" value="NLPC_P60"/>
    <property type="match status" value="1"/>
</dbReference>
<dbReference type="NCBIfam" id="NF045974">
    <property type="entry name" value="conju_CD1108"/>
    <property type="match status" value="1"/>
</dbReference>
<dbReference type="EMBL" id="JAJEQW010000002">
    <property type="protein sequence ID" value="MCC2241380.1"/>
    <property type="molecule type" value="Genomic_DNA"/>
</dbReference>
<evidence type="ECO:0000256" key="2">
    <source>
        <dbReference type="ARBA" id="ARBA00022670"/>
    </source>
</evidence>
<dbReference type="InterPro" id="IPR016047">
    <property type="entry name" value="M23ase_b-sheet_dom"/>
</dbReference>
<dbReference type="SUPFAM" id="SSF54001">
    <property type="entry name" value="Cysteine proteinases"/>
    <property type="match status" value="1"/>
</dbReference>
<evidence type="ECO:0000256" key="4">
    <source>
        <dbReference type="ARBA" id="ARBA00022807"/>
    </source>
</evidence>
<feature type="compositionally biased region" description="Basic and acidic residues" evidence="5">
    <location>
        <begin position="107"/>
        <end position="124"/>
    </location>
</feature>
<feature type="compositionally biased region" description="Basic residues" evidence="5">
    <location>
        <begin position="1"/>
        <end position="10"/>
    </location>
</feature>
<keyword evidence="6" id="KW-1133">Transmembrane helix</keyword>
<keyword evidence="4" id="KW-0788">Thiol protease</keyword>